<accession>A0AAE5CAU2</accession>
<dbReference type="SUPFAM" id="SSF55920">
    <property type="entry name" value="Creatinase/aminopeptidase"/>
    <property type="match status" value="1"/>
</dbReference>
<gene>
    <name evidence="2" type="ORF">GWO12_01155</name>
</gene>
<dbReference type="Pfam" id="PF00557">
    <property type="entry name" value="Peptidase_M24"/>
    <property type="match status" value="1"/>
</dbReference>
<keyword evidence="2" id="KW-0645">Protease</keyword>
<dbReference type="SUPFAM" id="SSF53092">
    <property type="entry name" value="Creatinase/prolidase N-terminal domain"/>
    <property type="match status" value="1"/>
</dbReference>
<dbReference type="GO" id="GO:0004177">
    <property type="term" value="F:aminopeptidase activity"/>
    <property type="evidence" value="ECO:0007669"/>
    <property type="project" value="UniProtKB-KW"/>
</dbReference>
<dbReference type="Gene3D" id="3.40.350.10">
    <property type="entry name" value="Creatinase/prolidase N-terminal domain"/>
    <property type="match status" value="1"/>
</dbReference>
<dbReference type="EMBL" id="JAACAK010000009">
    <property type="protein sequence ID" value="NIR73713.1"/>
    <property type="molecule type" value="Genomic_DNA"/>
</dbReference>
<dbReference type="InterPro" id="IPR050659">
    <property type="entry name" value="Peptidase_M24B"/>
</dbReference>
<evidence type="ECO:0000313" key="3">
    <source>
        <dbReference type="Proteomes" id="UP000702544"/>
    </source>
</evidence>
<protein>
    <submittedName>
        <fullName evidence="2">Aminopeptidase P family protein</fullName>
    </submittedName>
</protein>
<reference evidence="2 3" key="1">
    <citation type="submission" date="2020-01" db="EMBL/GenBank/DDBJ databases">
        <title>Genomes assembled from Gulf of Kutch pelagic sediment metagenomes.</title>
        <authorList>
            <person name="Chandrashekar M."/>
            <person name="Mahajan M.S."/>
            <person name="Dave K.J."/>
            <person name="Vatsa P."/>
            <person name="Nathani N.M."/>
        </authorList>
    </citation>
    <scope>NUCLEOTIDE SEQUENCE [LARGE SCALE GENOMIC DNA]</scope>
    <source>
        <strain evidence="2">KS3-K002</strain>
    </source>
</reference>
<dbReference type="Gene3D" id="3.90.230.10">
    <property type="entry name" value="Creatinase/methionine aminopeptidase superfamily"/>
    <property type="match status" value="1"/>
</dbReference>
<proteinExistence type="predicted"/>
<dbReference type="InterPro" id="IPR036005">
    <property type="entry name" value="Creatinase/aminopeptidase-like"/>
</dbReference>
<sequence>MAHTAQRAYIEPERLKAIQTALRQAGLDGWLLYDYHAINPIASRVLGLSQPLSRRYFVLIPVEGKPVAVAHSLERPPWSEWQGSIRVYFTWQELEKTLAEILNPGLQIAVEYSEMDRIPQLDRLPAGIHDLLDRAGVNLVESGELATRFAASWTSAELESHRKSSGILANVATRAFKRAAESVTAGEALSEWELKRAIIDMCSDAGLVETDAIVAVGPNAADGHYEPTPATASTMARDQVLLIDLWAREPGSVYADQTWMGFMGTELPEEVRDAWRAVHGAREAAVAYARETFAADGKDLRGCDVDAAARAVIEQAGYLERFNHRTGHSIDSEVHGLGPNIDGVETRDERILLPGIGFSIEPGVYFEGEFGIRSEINVHILPEGPEVTTPNPQDEIYLLLTDEWQSSSNL</sequence>
<comment type="caution">
    <text evidence="2">The sequence shown here is derived from an EMBL/GenBank/DDBJ whole genome shotgun (WGS) entry which is preliminary data.</text>
</comment>
<organism evidence="2 3">
    <name type="scientific">Candidatus Kutchimonas denitrificans</name>
    <dbReference type="NCBI Taxonomy" id="3056748"/>
    <lineage>
        <taxon>Bacteria</taxon>
        <taxon>Pseudomonadati</taxon>
        <taxon>Gemmatimonadota</taxon>
        <taxon>Gemmatimonadia</taxon>
        <taxon>Candidatus Palauibacterales</taxon>
        <taxon>Candidatus Palauibacteraceae</taxon>
        <taxon>Candidatus Kutchimonas</taxon>
    </lineage>
</organism>
<keyword evidence="2" id="KW-0378">Hydrolase</keyword>
<dbReference type="InterPro" id="IPR029149">
    <property type="entry name" value="Creatin/AminoP/Spt16_N"/>
</dbReference>
<dbReference type="PANTHER" id="PTHR46112:SF3">
    <property type="entry name" value="AMINOPEPTIDASE YPDF"/>
    <property type="match status" value="1"/>
</dbReference>
<dbReference type="Proteomes" id="UP000702544">
    <property type="component" value="Unassembled WGS sequence"/>
</dbReference>
<dbReference type="InterPro" id="IPR000994">
    <property type="entry name" value="Pept_M24"/>
</dbReference>
<name>A0AAE5CAU2_9BACT</name>
<evidence type="ECO:0000313" key="2">
    <source>
        <dbReference type="EMBL" id="NIR73713.1"/>
    </source>
</evidence>
<feature type="domain" description="Peptidase M24" evidence="1">
    <location>
        <begin position="169"/>
        <end position="380"/>
    </location>
</feature>
<dbReference type="PANTHER" id="PTHR46112">
    <property type="entry name" value="AMINOPEPTIDASE"/>
    <property type="match status" value="1"/>
</dbReference>
<keyword evidence="2" id="KW-0031">Aminopeptidase</keyword>
<evidence type="ECO:0000259" key="1">
    <source>
        <dbReference type="Pfam" id="PF00557"/>
    </source>
</evidence>
<dbReference type="AlphaFoldDB" id="A0AAE5CAU2"/>